<dbReference type="PANTHER" id="PTHR47992">
    <property type="entry name" value="PROTEIN PHOSPHATASE"/>
    <property type="match status" value="1"/>
</dbReference>
<dbReference type="SMART" id="SM00332">
    <property type="entry name" value="PP2Cc"/>
    <property type="match status" value="1"/>
</dbReference>
<dbReference type="AlphaFoldDB" id="A0A9D1LVS0"/>
<evidence type="ECO:0000313" key="2">
    <source>
        <dbReference type="EMBL" id="HIU48851.1"/>
    </source>
</evidence>
<proteinExistence type="predicted"/>
<evidence type="ECO:0000259" key="1">
    <source>
        <dbReference type="PROSITE" id="PS51746"/>
    </source>
</evidence>
<dbReference type="GO" id="GO:0004722">
    <property type="term" value="F:protein serine/threonine phosphatase activity"/>
    <property type="evidence" value="ECO:0007669"/>
    <property type="project" value="InterPro"/>
</dbReference>
<accession>A0A9D1LVS0</accession>
<dbReference type="SMART" id="SM00331">
    <property type="entry name" value="PP2C_SIG"/>
    <property type="match status" value="1"/>
</dbReference>
<organism evidence="2 3">
    <name type="scientific">Candidatus Avimonoglobus intestinipullorum</name>
    <dbReference type="NCBI Taxonomy" id="2840699"/>
    <lineage>
        <taxon>Bacteria</taxon>
        <taxon>Bacillati</taxon>
        <taxon>Bacillota</taxon>
        <taxon>Clostridia</taxon>
        <taxon>Eubacteriales</taxon>
        <taxon>Candidatus Avimonoglobus</taxon>
    </lineage>
</organism>
<dbReference type="InterPro" id="IPR015655">
    <property type="entry name" value="PP2C"/>
</dbReference>
<dbReference type="SUPFAM" id="SSF81606">
    <property type="entry name" value="PP2C-like"/>
    <property type="match status" value="1"/>
</dbReference>
<dbReference type="EMBL" id="DVND01000150">
    <property type="protein sequence ID" value="HIU48851.1"/>
    <property type="molecule type" value="Genomic_DNA"/>
</dbReference>
<evidence type="ECO:0000313" key="3">
    <source>
        <dbReference type="Proteomes" id="UP000824111"/>
    </source>
</evidence>
<reference evidence="2" key="1">
    <citation type="submission" date="2020-10" db="EMBL/GenBank/DDBJ databases">
        <authorList>
            <person name="Gilroy R."/>
        </authorList>
    </citation>
    <scope>NUCLEOTIDE SEQUENCE</scope>
    <source>
        <strain evidence="2">ChiSjej4B22-9803</strain>
    </source>
</reference>
<dbReference type="PROSITE" id="PS51746">
    <property type="entry name" value="PPM_2"/>
    <property type="match status" value="1"/>
</dbReference>
<dbReference type="Gene3D" id="3.60.40.10">
    <property type="entry name" value="PPM-type phosphatase domain"/>
    <property type="match status" value="1"/>
</dbReference>
<name>A0A9D1LVS0_9FIRM</name>
<sequence length="240" mass="26451">MKVAAVTDIGKHREINEDSYFLYRNDNLIGGFVADGMGGHQAGEVASSMAADIVKAYIVNEFNPKMDYMETGEMIRCAFLAANSQIFQYAKNNEKLEGMGTTASLAIIYQNKLIVAHVGDSRVYSIGEDIRQITHDHSFVQELLRRGEITQQAAEAHPNRNYITRAVGAEDTVKVDITVTAYEGETILLCSDGLSNMVSDEQIRNIVHENEDLQKAAEELVALANKKGGKDNITVVAFCK</sequence>
<dbReference type="CDD" id="cd00143">
    <property type="entry name" value="PP2Cc"/>
    <property type="match status" value="1"/>
</dbReference>
<dbReference type="InterPro" id="IPR036457">
    <property type="entry name" value="PPM-type-like_dom_sf"/>
</dbReference>
<reference evidence="2" key="2">
    <citation type="journal article" date="2021" name="PeerJ">
        <title>Extensive microbial diversity within the chicken gut microbiome revealed by metagenomics and culture.</title>
        <authorList>
            <person name="Gilroy R."/>
            <person name="Ravi A."/>
            <person name="Getino M."/>
            <person name="Pursley I."/>
            <person name="Horton D.L."/>
            <person name="Alikhan N.F."/>
            <person name="Baker D."/>
            <person name="Gharbi K."/>
            <person name="Hall N."/>
            <person name="Watson M."/>
            <person name="Adriaenssens E.M."/>
            <person name="Foster-Nyarko E."/>
            <person name="Jarju S."/>
            <person name="Secka A."/>
            <person name="Antonio M."/>
            <person name="Oren A."/>
            <person name="Chaudhuri R.R."/>
            <person name="La Ragione R."/>
            <person name="Hildebrand F."/>
            <person name="Pallen M.J."/>
        </authorList>
    </citation>
    <scope>NUCLEOTIDE SEQUENCE</scope>
    <source>
        <strain evidence="2">ChiSjej4B22-9803</strain>
    </source>
</reference>
<dbReference type="NCBIfam" id="NF033484">
    <property type="entry name" value="Stp1_PP2C_phos"/>
    <property type="match status" value="1"/>
</dbReference>
<feature type="domain" description="PPM-type phosphatase" evidence="1">
    <location>
        <begin position="2"/>
        <end position="240"/>
    </location>
</feature>
<protein>
    <submittedName>
        <fullName evidence="2">Stp1/IreP family PP2C-type Ser/Thr phosphatase</fullName>
    </submittedName>
</protein>
<dbReference type="Pfam" id="PF13672">
    <property type="entry name" value="PP2C_2"/>
    <property type="match status" value="1"/>
</dbReference>
<comment type="caution">
    <text evidence="2">The sequence shown here is derived from an EMBL/GenBank/DDBJ whole genome shotgun (WGS) entry which is preliminary data.</text>
</comment>
<gene>
    <name evidence="2" type="ORF">IAB04_05760</name>
</gene>
<dbReference type="InterPro" id="IPR001932">
    <property type="entry name" value="PPM-type_phosphatase-like_dom"/>
</dbReference>
<dbReference type="Proteomes" id="UP000824111">
    <property type="component" value="Unassembled WGS sequence"/>
</dbReference>